<evidence type="ECO:0000313" key="4">
    <source>
        <dbReference type="EMBL" id="TSH89442.1"/>
    </source>
</evidence>
<dbReference type="EMBL" id="VLTJ01000041">
    <property type="protein sequence ID" value="TSH89442.1"/>
    <property type="molecule type" value="Genomic_DNA"/>
</dbReference>
<dbReference type="Gene3D" id="3.40.50.720">
    <property type="entry name" value="NAD(P)-binding Rossmann-like Domain"/>
    <property type="match status" value="1"/>
</dbReference>
<dbReference type="GO" id="GO:0016491">
    <property type="term" value="F:oxidoreductase activity"/>
    <property type="evidence" value="ECO:0007669"/>
    <property type="project" value="UniProtKB-KW"/>
</dbReference>
<dbReference type="SUPFAM" id="SSF51735">
    <property type="entry name" value="NAD(P)-binding Rossmann-fold domains"/>
    <property type="match status" value="1"/>
</dbReference>
<dbReference type="AlphaFoldDB" id="A0A556A984"/>
<comment type="similarity">
    <text evidence="1">Belongs to the short-chain dehydrogenases/reductases (SDR) family.</text>
</comment>
<dbReference type="NCBIfam" id="NF004779">
    <property type="entry name" value="PRK06125.1"/>
    <property type="match status" value="1"/>
</dbReference>
<dbReference type="InterPro" id="IPR051122">
    <property type="entry name" value="SDR_DHRS6-like"/>
</dbReference>
<dbReference type="Proteomes" id="UP000318405">
    <property type="component" value="Unassembled WGS sequence"/>
</dbReference>
<sequence>MDLGLQGKSALVTGASRGIGMATAESFAREGIAELHLAARSEEGLARVRDRLVAEYGVKAAIHPMDLGAADNVAELARRCPEVDILVNNAADSTPGPLDKLSDRDWRDSLDMKIFSYVALTREFYAHMKRRGGGVIVNDIGNSGENPDANYIVGTTGNAAMMAFTRGVGGRSLDEGVRVVGVNPGPVATDRMVKLMKRRALDWYGDEGRWEELFDKYPGKRPAQPGEVADLIVWLASPRAGYITGTIVTIDGGIASRGSII</sequence>
<gene>
    <name evidence="4" type="ORF">FOZ76_24120</name>
</gene>
<proteinExistence type="inferred from homology"/>
<comment type="caution">
    <text evidence="4">The sequence shown here is derived from an EMBL/GenBank/DDBJ whole genome shotgun (WGS) entry which is preliminary data.</text>
</comment>
<keyword evidence="3" id="KW-0520">NAD</keyword>
<dbReference type="PANTHER" id="PTHR43477:SF4">
    <property type="entry name" value="DEHYDROGENASE_REDUCTASE SDR FAMILY MEMBER 6"/>
    <property type="match status" value="1"/>
</dbReference>
<dbReference type="PANTHER" id="PTHR43477">
    <property type="entry name" value="DIHYDROANTICAPSIN 7-DEHYDROGENASE"/>
    <property type="match status" value="1"/>
</dbReference>
<accession>A0A556A984</accession>
<name>A0A556A984_9BURK</name>
<reference evidence="4 5" key="1">
    <citation type="submission" date="2019-07" db="EMBL/GenBank/DDBJ databases">
        <title>Qingshengfaniella alkalisoli gen. nov., sp. nov., isolated from saline soil.</title>
        <authorList>
            <person name="Xu L."/>
            <person name="Huang X.-X."/>
            <person name="Sun J.-Q."/>
        </authorList>
    </citation>
    <scope>NUCLEOTIDE SEQUENCE [LARGE SCALE GENOMIC DNA]</scope>
    <source>
        <strain evidence="4 5">DSM 27279</strain>
    </source>
</reference>
<evidence type="ECO:0000256" key="1">
    <source>
        <dbReference type="ARBA" id="ARBA00006484"/>
    </source>
</evidence>
<dbReference type="InterPro" id="IPR002347">
    <property type="entry name" value="SDR_fam"/>
</dbReference>
<protein>
    <submittedName>
        <fullName evidence="4">SDR family oxidoreductase</fullName>
    </submittedName>
</protein>
<dbReference type="OrthoDB" id="9803333at2"/>
<dbReference type="InterPro" id="IPR036291">
    <property type="entry name" value="NAD(P)-bd_dom_sf"/>
</dbReference>
<evidence type="ECO:0000313" key="5">
    <source>
        <dbReference type="Proteomes" id="UP000318405"/>
    </source>
</evidence>
<dbReference type="RefSeq" id="WP_143950846.1">
    <property type="nucleotide sequence ID" value="NZ_BAABMB010000005.1"/>
</dbReference>
<keyword evidence="5" id="KW-1185">Reference proteome</keyword>
<organism evidence="4 5">
    <name type="scientific">Verticiella sediminum</name>
    <dbReference type="NCBI Taxonomy" id="1247510"/>
    <lineage>
        <taxon>Bacteria</taxon>
        <taxon>Pseudomonadati</taxon>
        <taxon>Pseudomonadota</taxon>
        <taxon>Betaproteobacteria</taxon>
        <taxon>Burkholderiales</taxon>
        <taxon>Alcaligenaceae</taxon>
        <taxon>Verticiella</taxon>
    </lineage>
</organism>
<keyword evidence="2" id="KW-0560">Oxidoreductase</keyword>
<dbReference type="Pfam" id="PF00106">
    <property type="entry name" value="adh_short"/>
    <property type="match status" value="1"/>
</dbReference>
<dbReference type="PRINTS" id="PR00081">
    <property type="entry name" value="GDHRDH"/>
</dbReference>
<evidence type="ECO:0000256" key="3">
    <source>
        <dbReference type="ARBA" id="ARBA00023027"/>
    </source>
</evidence>
<evidence type="ECO:0000256" key="2">
    <source>
        <dbReference type="ARBA" id="ARBA00023002"/>
    </source>
</evidence>